<dbReference type="EMBL" id="SAUY01000107">
    <property type="protein sequence ID" value="RWR24689.1"/>
    <property type="molecule type" value="Genomic_DNA"/>
</dbReference>
<dbReference type="PANTHER" id="PTHR30461">
    <property type="entry name" value="DNA-INVERTASE FROM LAMBDOID PROPHAGE"/>
    <property type="match status" value="1"/>
</dbReference>
<dbReference type="PANTHER" id="PTHR30461:SF23">
    <property type="entry name" value="DNA RECOMBINASE-RELATED"/>
    <property type="match status" value="1"/>
</dbReference>
<dbReference type="Pfam" id="PF07508">
    <property type="entry name" value="Recombinase"/>
    <property type="match status" value="1"/>
</dbReference>
<dbReference type="InterPro" id="IPR050639">
    <property type="entry name" value="SSR_resolvase"/>
</dbReference>
<gene>
    <name evidence="4" type="ORF">D2T29_22650</name>
</gene>
<evidence type="ECO:0000313" key="4">
    <source>
        <dbReference type="EMBL" id="RWR24689.1"/>
    </source>
</evidence>
<proteinExistence type="predicted"/>
<dbReference type="PROSITE" id="PS51737">
    <property type="entry name" value="RECOMBINASE_DNA_BIND"/>
    <property type="match status" value="1"/>
</dbReference>
<dbReference type="InterPro" id="IPR011109">
    <property type="entry name" value="DNA_bind_recombinase_dom"/>
</dbReference>
<name>A0A443JW23_9RHOB</name>
<dbReference type="Gene3D" id="3.90.1750.20">
    <property type="entry name" value="Putative Large Serine Recombinase, Chain B, Domain 2"/>
    <property type="match status" value="1"/>
</dbReference>
<evidence type="ECO:0000256" key="1">
    <source>
        <dbReference type="SAM" id="Coils"/>
    </source>
</evidence>
<dbReference type="GO" id="GO:0000150">
    <property type="term" value="F:DNA strand exchange activity"/>
    <property type="evidence" value="ECO:0007669"/>
    <property type="project" value="InterPro"/>
</dbReference>
<feature type="coiled-coil region" evidence="1">
    <location>
        <begin position="255"/>
        <end position="302"/>
    </location>
</feature>
<organism evidence="4 5">
    <name type="scientific">Paenirhodobacter populi</name>
    <dbReference type="NCBI Taxonomy" id="2306993"/>
    <lineage>
        <taxon>Bacteria</taxon>
        <taxon>Pseudomonadati</taxon>
        <taxon>Pseudomonadota</taxon>
        <taxon>Alphaproteobacteria</taxon>
        <taxon>Rhodobacterales</taxon>
        <taxon>Rhodobacter group</taxon>
        <taxon>Paenirhodobacter</taxon>
    </lineage>
</organism>
<dbReference type="Proteomes" id="UP000284451">
    <property type="component" value="Unassembled WGS sequence"/>
</dbReference>
<evidence type="ECO:0000313" key="5">
    <source>
        <dbReference type="Proteomes" id="UP000284451"/>
    </source>
</evidence>
<feature type="non-terminal residue" evidence="4">
    <location>
        <position position="1"/>
    </location>
</feature>
<feature type="region of interest" description="Disordered" evidence="2">
    <location>
        <begin position="361"/>
        <end position="386"/>
    </location>
</feature>
<dbReference type="RefSeq" id="WP_128234250.1">
    <property type="nucleotide sequence ID" value="NZ_SAUY01000107.1"/>
</dbReference>
<sequence length="455" mass="49369">VKDGKLAGGNAYGYDVLPGVNVGGKAEHGDRAINRAEADIVRRIFADYAQGISAGKIAEALNLEKIPGPRGGWWGTSTILGNRARGTGILNNELYVGRLVWNRLHYSKDPDTGKRNSRLNPEDRVTEVAVPHLRIISDDLWDRVKARQGAMKTKTTDVPIWDRRRPKFLFSGLMSCGCCGGGFSKVSKDGFGCSTARKKGSAACTNMSVIKQKDLEARVLEALEHHLMDEDAVRIFCEEYTAERNRLQSTRAAGRAELEKELRQVSADHKKLVDAILAGVPADQVKDRMIDLDARRKDLERKLSASPAPDPLRIHPGMAQTYRARIGQLIHGLADAERMDEAKEALRALIEKVELVPVSTEEAEILKPGDSSKPENSGKPGGGNKPGLAIHLHGALASLLRLACGLPVHDIVGAAAQMQKAPRRAGHGGAINAQSIWADSQRIDNINELVLVAGA</sequence>
<dbReference type="InterPro" id="IPR038109">
    <property type="entry name" value="DNA_bind_recomb_sf"/>
</dbReference>
<protein>
    <submittedName>
        <fullName evidence="4">Recombinase family protein</fullName>
    </submittedName>
</protein>
<keyword evidence="1" id="KW-0175">Coiled coil</keyword>
<comment type="caution">
    <text evidence="4">The sequence shown here is derived from an EMBL/GenBank/DDBJ whole genome shotgun (WGS) entry which is preliminary data.</text>
</comment>
<dbReference type="GO" id="GO:0003677">
    <property type="term" value="F:DNA binding"/>
    <property type="evidence" value="ECO:0007669"/>
    <property type="project" value="InterPro"/>
</dbReference>
<reference evidence="4 5" key="1">
    <citation type="submission" date="2019-01" db="EMBL/GenBank/DDBJ databases">
        <title>Sinorhodobacter populi sp. nov. isolated from the symptomatic bark tissue of Populus euramericana canker.</title>
        <authorList>
            <person name="Xu G."/>
        </authorList>
    </citation>
    <scope>NUCLEOTIDE SEQUENCE [LARGE SCALE GENOMIC DNA]</scope>
    <source>
        <strain evidence="4 5">07D10-4-3</strain>
    </source>
</reference>
<reference evidence="4 5" key="2">
    <citation type="submission" date="2019-01" db="EMBL/GenBank/DDBJ databases">
        <authorList>
            <person name="Li Y."/>
        </authorList>
    </citation>
    <scope>NUCLEOTIDE SEQUENCE [LARGE SCALE GENOMIC DNA]</scope>
    <source>
        <strain evidence="4 5">07D10-4-3</strain>
    </source>
</reference>
<dbReference type="Pfam" id="PF13408">
    <property type="entry name" value="Zn_ribbon_recom"/>
    <property type="match status" value="1"/>
</dbReference>
<feature type="non-terminal residue" evidence="4">
    <location>
        <position position="455"/>
    </location>
</feature>
<dbReference type="InterPro" id="IPR025827">
    <property type="entry name" value="Zn_ribbon_recom_dom"/>
</dbReference>
<accession>A0A443JW23</accession>
<feature type="domain" description="Recombinase" evidence="3">
    <location>
        <begin position="11"/>
        <end position="154"/>
    </location>
</feature>
<evidence type="ECO:0000256" key="2">
    <source>
        <dbReference type="SAM" id="MobiDB-lite"/>
    </source>
</evidence>
<feature type="compositionally biased region" description="Basic and acidic residues" evidence="2">
    <location>
        <begin position="364"/>
        <end position="373"/>
    </location>
</feature>
<evidence type="ECO:0000259" key="3">
    <source>
        <dbReference type="PROSITE" id="PS51737"/>
    </source>
</evidence>
<dbReference type="AlphaFoldDB" id="A0A443JW23"/>